<dbReference type="InterPro" id="IPR005312">
    <property type="entry name" value="DUF1759"/>
</dbReference>
<name>A0A8B8GRP8_9HEMI</name>
<dbReference type="Proteomes" id="UP000694846">
    <property type="component" value="Unplaced"/>
</dbReference>
<dbReference type="Pfam" id="PF03564">
    <property type="entry name" value="DUF1759"/>
    <property type="match status" value="1"/>
</dbReference>
<dbReference type="RefSeq" id="XP_025425944.1">
    <property type="nucleotide sequence ID" value="XM_025570159.1"/>
</dbReference>
<dbReference type="PANTHER" id="PTHR47331:SF4">
    <property type="entry name" value="PEPTIDASE S1 DOMAIN-CONTAINING PROTEIN"/>
    <property type="match status" value="1"/>
</dbReference>
<dbReference type="PANTHER" id="PTHR47331">
    <property type="entry name" value="PHD-TYPE DOMAIN-CONTAINING PROTEIN"/>
    <property type="match status" value="1"/>
</dbReference>
<evidence type="ECO:0000313" key="1">
    <source>
        <dbReference type="Proteomes" id="UP000694846"/>
    </source>
</evidence>
<evidence type="ECO:0000313" key="2">
    <source>
        <dbReference type="RefSeq" id="XP_025425944.1"/>
    </source>
</evidence>
<sequence length="338" mass="38075">MLRDVNDIRAKVEEDIQYMERAVSQGTAPTDITDTKDSRALSAAFDKLYYELTAFSDVHHFTLGRVQDRSLAPNTDPNNSIANLSHYQLPKRKFPTFSGAITEWQGFDDIFNSIMSYMADLPDVEKFEFLKTSLEGEALSLVVHLPLTAANYSSAWGLLRVRYGNKRDLARVHLEALLAPHSVLSNDAGSIKSLIQSILEHTAALDNLGLTTRLWSPILIYIFEKYLDYDLRARWEMILGERHQPQISEFVEFLRSHVRFAEARPGLYSAVIQGSTGQFQSSAKSKSTQCQRPTSSSKVLIATTHQSATPSKPCPLCKQTHAIRQCQIFTNQSPTFLE</sequence>
<organism evidence="1 2">
    <name type="scientific">Sipha flava</name>
    <name type="common">yellow sugarcane aphid</name>
    <dbReference type="NCBI Taxonomy" id="143950"/>
    <lineage>
        <taxon>Eukaryota</taxon>
        <taxon>Metazoa</taxon>
        <taxon>Ecdysozoa</taxon>
        <taxon>Arthropoda</taxon>
        <taxon>Hexapoda</taxon>
        <taxon>Insecta</taxon>
        <taxon>Pterygota</taxon>
        <taxon>Neoptera</taxon>
        <taxon>Paraneoptera</taxon>
        <taxon>Hemiptera</taxon>
        <taxon>Sternorrhyncha</taxon>
        <taxon>Aphidomorpha</taxon>
        <taxon>Aphidoidea</taxon>
        <taxon>Aphididae</taxon>
        <taxon>Sipha</taxon>
    </lineage>
</organism>
<dbReference type="AlphaFoldDB" id="A0A8B8GRP8"/>
<accession>A0A8B8GRP8</accession>
<keyword evidence="1" id="KW-1185">Reference proteome</keyword>
<protein>
    <submittedName>
        <fullName evidence="2">Uncharacterized protein LOC112694627</fullName>
    </submittedName>
</protein>
<dbReference type="OrthoDB" id="6580640at2759"/>
<reference evidence="2" key="1">
    <citation type="submission" date="2025-08" db="UniProtKB">
        <authorList>
            <consortium name="RefSeq"/>
        </authorList>
    </citation>
    <scope>IDENTIFICATION</scope>
    <source>
        <tissue evidence="2">Whole body</tissue>
    </source>
</reference>
<proteinExistence type="predicted"/>
<dbReference type="GeneID" id="112694627"/>
<gene>
    <name evidence="2" type="primary">LOC112694627</name>
</gene>